<evidence type="ECO:0000256" key="1">
    <source>
        <dbReference type="ARBA" id="ARBA00004141"/>
    </source>
</evidence>
<dbReference type="OrthoDB" id="10003116at2759"/>
<feature type="region of interest" description="Disordered" evidence="5">
    <location>
        <begin position="110"/>
        <end position="137"/>
    </location>
</feature>
<accession>A0A0M8MY90</accession>
<dbReference type="GO" id="GO:0007034">
    <property type="term" value="P:vacuolar transport"/>
    <property type="evidence" value="ECO:0007669"/>
    <property type="project" value="InterPro"/>
</dbReference>
<keyword evidence="2 6" id="KW-0812">Transmembrane</keyword>
<keyword evidence="3 6" id="KW-1133">Transmembrane helix</keyword>
<dbReference type="RefSeq" id="XP_017993802.1">
    <property type="nucleotide sequence ID" value="XM_018137421.1"/>
</dbReference>
<reference evidence="7 8" key="1">
    <citation type="submission" date="2015-07" db="EMBL/GenBank/DDBJ databases">
        <title>Draft Genome Sequence of Malassezia furfur CBS1878 and Malassezia pachydermatis CBS1879.</title>
        <authorList>
            <person name="Triana S."/>
            <person name="Ohm R."/>
            <person name="Gonzalez A."/>
            <person name="DeCock H."/>
            <person name="Restrepo S."/>
            <person name="Celis A."/>
        </authorList>
    </citation>
    <scope>NUCLEOTIDE SEQUENCE [LARGE SCALE GENOMIC DNA]</scope>
    <source>
        <strain evidence="7 8">CBS 1879</strain>
    </source>
</reference>
<evidence type="ECO:0000313" key="7">
    <source>
        <dbReference type="EMBL" id="KOS16170.1"/>
    </source>
</evidence>
<evidence type="ECO:0000256" key="3">
    <source>
        <dbReference type="ARBA" id="ARBA00022989"/>
    </source>
</evidence>
<feature type="transmembrane region" description="Helical" evidence="6">
    <location>
        <begin position="288"/>
        <end position="308"/>
    </location>
</feature>
<dbReference type="GeneID" id="28729297"/>
<dbReference type="Proteomes" id="UP000037751">
    <property type="component" value="Unassembled WGS sequence"/>
</dbReference>
<dbReference type="GO" id="GO:0048471">
    <property type="term" value="C:perinuclear region of cytoplasm"/>
    <property type="evidence" value="ECO:0007669"/>
    <property type="project" value="TreeGrafter"/>
</dbReference>
<keyword evidence="8" id="KW-1185">Reference proteome</keyword>
<feature type="region of interest" description="Disordered" evidence="5">
    <location>
        <begin position="1"/>
        <end position="24"/>
    </location>
</feature>
<feature type="region of interest" description="Disordered" evidence="5">
    <location>
        <begin position="327"/>
        <end position="350"/>
    </location>
</feature>
<feature type="transmembrane region" description="Helical" evidence="6">
    <location>
        <begin position="190"/>
        <end position="214"/>
    </location>
</feature>
<evidence type="ECO:0000313" key="8">
    <source>
        <dbReference type="Proteomes" id="UP000037751"/>
    </source>
</evidence>
<feature type="compositionally biased region" description="Basic and acidic residues" evidence="5">
    <location>
        <begin position="110"/>
        <end position="124"/>
    </location>
</feature>
<evidence type="ECO:0000256" key="4">
    <source>
        <dbReference type="ARBA" id="ARBA00023136"/>
    </source>
</evidence>
<evidence type="ECO:0000256" key="6">
    <source>
        <dbReference type="SAM" id="Phobius"/>
    </source>
</evidence>
<comment type="subcellular location">
    <subcellularLocation>
        <location evidence="1">Membrane</location>
        <topology evidence="1">Multi-pass membrane protein</topology>
    </subcellularLocation>
</comment>
<organism evidence="7 8">
    <name type="scientific">Malassezia pachydermatis</name>
    <dbReference type="NCBI Taxonomy" id="77020"/>
    <lineage>
        <taxon>Eukaryota</taxon>
        <taxon>Fungi</taxon>
        <taxon>Dikarya</taxon>
        <taxon>Basidiomycota</taxon>
        <taxon>Ustilaginomycotina</taxon>
        <taxon>Malasseziomycetes</taxon>
        <taxon>Malasseziales</taxon>
        <taxon>Malasseziaceae</taxon>
        <taxon>Malassezia</taxon>
    </lineage>
</organism>
<dbReference type="GO" id="GO:0030001">
    <property type="term" value="P:metal ion transport"/>
    <property type="evidence" value="ECO:0007669"/>
    <property type="project" value="InterPro"/>
</dbReference>
<keyword evidence="4 6" id="KW-0472">Membrane</keyword>
<dbReference type="GO" id="GO:0031398">
    <property type="term" value="P:positive regulation of protein ubiquitination"/>
    <property type="evidence" value="ECO:0007669"/>
    <property type="project" value="TreeGrafter"/>
</dbReference>
<feature type="compositionally biased region" description="Polar residues" evidence="5">
    <location>
        <begin position="334"/>
        <end position="349"/>
    </location>
</feature>
<dbReference type="Pfam" id="PF10176">
    <property type="entry name" value="NEDD4_Bsd2"/>
    <property type="match status" value="1"/>
</dbReference>
<evidence type="ECO:0000256" key="2">
    <source>
        <dbReference type="ARBA" id="ARBA00022692"/>
    </source>
</evidence>
<evidence type="ECO:0008006" key="9">
    <source>
        <dbReference type="Google" id="ProtNLM"/>
    </source>
</evidence>
<dbReference type="STRING" id="77020.A0A0M8MY90"/>
<feature type="compositionally biased region" description="Polar residues" evidence="5">
    <location>
        <begin position="1"/>
        <end position="21"/>
    </location>
</feature>
<dbReference type="GO" id="GO:0016020">
    <property type="term" value="C:membrane"/>
    <property type="evidence" value="ECO:0007669"/>
    <property type="project" value="UniProtKB-SubCell"/>
</dbReference>
<dbReference type="GO" id="GO:0006511">
    <property type="term" value="P:ubiquitin-dependent protein catabolic process"/>
    <property type="evidence" value="ECO:0007669"/>
    <property type="project" value="TreeGrafter"/>
</dbReference>
<protein>
    <recommendedName>
        <fullName evidence="9">Metal homeostatis protein bsd2</fullName>
    </recommendedName>
</protein>
<gene>
    <name evidence="7" type="ORF">Malapachy_2937</name>
</gene>
<proteinExistence type="predicted"/>
<name>A0A0M8MY90_9BASI</name>
<dbReference type="VEuPathDB" id="FungiDB:Malapachy_2937"/>
<dbReference type="PANTHER" id="PTHR13396:SF5">
    <property type="entry name" value="NEDD4 FAMILY INTERACTING PROTEIN"/>
    <property type="match status" value="1"/>
</dbReference>
<dbReference type="AlphaFoldDB" id="A0A0M8MY90"/>
<evidence type="ECO:0000256" key="5">
    <source>
        <dbReference type="SAM" id="MobiDB-lite"/>
    </source>
</evidence>
<dbReference type="InterPro" id="IPR019325">
    <property type="entry name" value="NEDD4/Bsd2"/>
</dbReference>
<comment type="caution">
    <text evidence="7">The sequence shown here is derived from an EMBL/GenBank/DDBJ whole genome shotgun (WGS) entry which is preliminary data.</text>
</comment>
<dbReference type="PANTHER" id="PTHR13396">
    <property type="entry name" value="NEDD4 FAMILY INTERACTING PROTEIN 1/2"/>
    <property type="match status" value="1"/>
</dbReference>
<sequence>MASGGMSDSSGVHTFPPQSSRSDTHHVVFDQNNEDLEASLDGNASTQYQHASSWLDRARLALARFGRLAGMNLPGISYTNLSTQYSHGEAGRRYGGGIVQDGVFSNINAKPERARETLDPHDRGDDDDLADDTLPPTYEDAAADAAPTYFESTVFGGGLITEADGAWTPESVYIGEPEDMLHYGMTVGTIFAFLWNLFVSSMFQFVGFVLTFLLHSTHAAKFGSRAGLGVALLQYGTDMLQSVDTAVKEALAKQAQSPDDAASKKNHDDHPLPSPEYIAWSRTVCRTIAIIGLILVVESTVRFVLLYVKSARLVAAARQRERDAAQAAAAQELPSAQTATTQEPASSGMWNDLMGFDPVRAVTRVAGRLGQSLMSDVQFFNSTLDHSAEDYVIRPGLGMRHHTIFSSDGEQPSQNRSLDEQLAHHLGLTPPFLGPSPSTTEVEQAHELRSMRFM</sequence>
<dbReference type="GO" id="GO:0005783">
    <property type="term" value="C:endoplasmic reticulum"/>
    <property type="evidence" value="ECO:0007669"/>
    <property type="project" value="TreeGrafter"/>
</dbReference>
<dbReference type="EMBL" id="LGAV01000001">
    <property type="protein sequence ID" value="KOS16170.1"/>
    <property type="molecule type" value="Genomic_DNA"/>
</dbReference>
<dbReference type="GO" id="GO:0005794">
    <property type="term" value="C:Golgi apparatus"/>
    <property type="evidence" value="ECO:0007669"/>
    <property type="project" value="TreeGrafter"/>
</dbReference>